<dbReference type="RefSeq" id="WP_114124910.1">
    <property type="nucleotide sequence ID" value="NZ_QOUI01000001.1"/>
</dbReference>
<dbReference type="EMBL" id="QOUI01000001">
    <property type="protein sequence ID" value="RCK71207.1"/>
    <property type="molecule type" value="Genomic_DNA"/>
</dbReference>
<dbReference type="SUPFAM" id="SSF55874">
    <property type="entry name" value="ATPase domain of HSP90 chaperone/DNA topoisomerase II/histidine kinase"/>
    <property type="match status" value="1"/>
</dbReference>
<dbReference type="Gene3D" id="3.30.565.10">
    <property type="entry name" value="Histidine kinase-like ATPase, C-terminal domain"/>
    <property type="match status" value="1"/>
</dbReference>
<protein>
    <submittedName>
        <fullName evidence="3">ATP-binding protein</fullName>
    </submittedName>
</protein>
<dbReference type="SMART" id="SM00387">
    <property type="entry name" value="HATPase_c"/>
    <property type="match status" value="1"/>
</dbReference>
<evidence type="ECO:0000313" key="4">
    <source>
        <dbReference type="Proteomes" id="UP000252770"/>
    </source>
</evidence>
<feature type="compositionally biased region" description="Pro residues" evidence="1">
    <location>
        <begin position="484"/>
        <end position="496"/>
    </location>
</feature>
<accession>A0A367YZR8</accession>
<sequence>MTDVVPDTINVQPHPRLLSVLGDIEFAPWQCIAELVDNSFDEFLRNPPEDDAPTVWVTLPARNSTPKDGEVWVKDNGPGMTLDQLNNALRAGWTSNDRFGQLGLFGVGFNIATARLGQVAVVRTARAEDPHWTVVTIDLKALAAGTDFALPVVTEPKSTGGEHGTEIVIRNLKQEHHQTVSRGQSKIKQILGDIYSYLLSTRGFRLIVDGELVKPRLPCVWDKSRFVVRNNERIPAIFDIDERLPERRVCMDCGEWQEVGDSTCEYCGSGRVETRERRIWGWVGIQRYIHSSDFGIDFIRNGRKILVRNRSLFNWDDPDDPTGSSEIEYPIEFPRGLGRIVGEIHIDHVRVNYQKNAFEYDTPEWKRVVRVLRGDGPLRPKIGQRLGYGPNSSPLAQLFTGYRTNEPGLKDLIPGNGTAPLHELAREWADKFRKGDPEYQTDEKWHQAAEQHLELKEAAKEPPATGADSGGDILATKGLLPNAPATPPTPPSPPTPVESEDDRRAKWRSSATPLPDLDASFGLPGHGAPLQVRSWLVRGHRITRPNETGPVPVYVASGKGAQVDVFIDAEHPIFVDFAVDTRDLVVIELADFLRVRDNSSRAISAIFADLKDKCLPDHRIAGPFLTDLAARTLNRIREAMQPVVAGNAAGYWSLLSADDQGAAERLFAVEGGSASWEDVTASGEWVGYVPGAALVHLVEQRPEAFLDGRVFRSSYQPLGTASAKRASADRVVDLLGDVATLADVPARRSPEELQRGRLACLLLSQEIVEAVEEDVA</sequence>
<gene>
    <name evidence="3" type="ORF">DT076_01780</name>
</gene>
<dbReference type="AlphaFoldDB" id="A0A367YZR8"/>
<keyword evidence="4" id="KW-1185">Reference proteome</keyword>
<dbReference type="InterPro" id="IPR003594">
    <property type="entry name" value="HATPase_dom"/>
</dbReference>
<dbReference type="Proteomes" id="UP000252770">
    <property type="component" value="Unassembled WGS sequence"/>
</dbReference>
<dbReference type="Pfam" id="PF13589">
    <property type="entry name" value="HATPase_c_3"/>
    <property type="match status" value="1"/>
</dbReference>
<dbReference type="InterPro" id="IPR036890">
    <property type="entry name" value="HATPase_C_sf"/>
</dbReference>
<evidence type="ECO:0000256" key="1">
    <source>
        <dbReference type="SAM" id="MobiDB-lite"/>
    </source>
</evidence>
<dbReference type="GO" id="GO:0005524">
    <property type="term" value="F:ATP binding"/>
    <property type="evidence" value="ECO:0007669"/>
    <property type="project" value="UniProtKB-KW"/>
</dbReference>
<evidence type="ECO:0000259" key="2">
    <source>
        <dbReference type="SMART" id="SM00387"/>
    </source>
</evidence>
<proteinExistence type="predicted"/>
<keyword evidence="3" id="KW-0067">ATP-binding</keyword>
<reference evidence="3 4" key="1">
    <citation type="submission" date="2018-07" db="EMBL/GenBank/DDBJ databases">
        <title>Desertimonas flava gen. nov. sp. nov.</title>
        <authorList>
            <person name="Liu S."/>
        </authorList>
    </citation>
    <scope>NUCLEOTIDE SEQUENCE [LARGE SCALE GENOMIC DNA]</scope>
    <source>
        <strain evidence="3 4">16Sb5-5</strain>
    </source>
</reference>
<feature type="domain" description="Histidine kinase/HSP90-like ATPase" evidence="2">
    <location>
        <begin position="23"/>
        <end position="143"/>
    </location>
</feature>
<organism evidence="3 4">
    <name type="scientific">Desertihabitans brevis</name>
    <dbReference type="NCBI Taxonomy" id="2268447"/>
    <lineage>
        <taxon>Bacteria</taxon>
        <taxon>Bacillati</taxon>
        <taxon>Actinomycetota</taxon>
        <taxon>Actinomycetes</taxon>
        <taxon>Propionibacteriales</taxon>
        <taxon>Propionibacteriaceae</taxon>
        <taxon>Desertihabitans</taxon>
    </lineage>
</organism>
<keyword evidence="3" id="KW-0547">Nucleotide-binding</keyword>
<feature type="region of interest" description="Disordered" evidence="1">
    <location>
        <begin position="460"/>
        <end position="522"/>
    </location>
</feature>
<comment type="caution">
    <text evidence="3">The sequence shown here is derived from an EMBL/GenBank/DDBJ whole genome shotgun (WGS) entry which is preliminary data.</text>
</comment>
<name>A0A367YZR8_9ACTN</name>
<evidence type="ECO:0000313" key="3">
    <source>
        <dbReference type="EMBL" id="RCK71207.1"/>
    </source>
</evidence>